<gene>
    <name evidence="1" type="ORF">HaLaN_32876</name>
</gene>
<sequence length="65" mass="6899">MPTQRWAECSTRWATTGSIRAVLPLPPATAPAFPYCGSEGCSKECWATAGRWVAVQKAAGRCGAQ</sequence>
<dbReference type="EMBL" id="BLLF01008716">
    <property type="protein sequence ID" value="GFH33495.1"/>
    <property type="molecule type" value="Genomic_DNA"/>
</dbReference>
<evidence type="ECO:0000313" key="1">
    <source>
        <dbReference type="EMBL" id="GFH33495.1"/>
    </source>
</evidence>
<proteinExistence type="predicted"/>
<evidence type="ECO:0000313" key="2">
    <source>
        <dbReference type="Proteomes" id="UP000485058"/>
    </source>
</evidence>
<organism evidence="1 2">
    <name type="scientific">Haematococcus lacustris</name>
    <name type="common">Green alga</name>
    <name type="synonym">Haematococcus pluvialis</name>
    <dbReference type="NCBI Taxonomy" id="44745"/>
    <lineage>
        <taxon>Eukaryota</taxon>
        <taxon>Viridiplantae</taxon>
        <taxon>Chlorophyta</taxon>
        <taxon>core chlorophytes</taxon>
        <taxon>Chlorophyceae</taxon>
        <taxon>CS clade</taxon>
        <taxon>Chlamydomonadales</taxon>
        <taxon>Haematococcaceae</taxon>
        <taxon>Haematococcus</taxon>
    </lineage>
</organism>
<dbReference type="Proteomes" id="UP000485058">
    <property type="component" value="Unassembled WGS sequence"/>
</dbReference>
<accession>A0A6A0ALZ5</accession>
<dbReference type="AlphaFoldDB" id="A0A6A0ALZ5"/>
<protein>
    <submittedName>
        <fullName evidence="1">Uncharacterized protein</fullName>
    </submittedName>
</protein>
<reference evidence="1 2" key="1">
    <citation type="submission" date="2020-02" db="EMBL/GenBank/DDBJ databases">
        <title>Draft genome sequence of Haematococcus lacustris strain NIES-144.</title>
        <authorList>
            <person name="Morimoto D."/>
            <person name="Nakagawa S."/>
            <person name="Yoshida T."/>
            <person name="Sawayama S."/>
        </authorList>
    </citation>
    <scope>NUCLEOTIDE SEQUENCE [LARGE SCALE GENOMIC DNA]</scope>
    <source>
        <strain evidence="1 2">NIES-144</strain>
    </source>
</reference>
<name>A0A6A0ALZ5_HAELA</name>
<comment type="caution">
    <text evidence="1">The sequence shown here is derived from an EMBL/GenBank/DDBJ whole genome shotgun (WGS) entry which is preliminary data.</text>
</comment>
<keyword evidence="2" id="KW-1185">Reference proteome</keyword>